<dbReference type="PANTHER" id="PTHR43806:SF11">
    <property type="entry name" value="CEREVISIN-RELATED"/>
    <property type="match status" value="1"/>
</dbReference>
<dbReference type="Pfam" id="PF17957">
    <property type="entry name" value="Big_7"/>
    <property type="match status" value="1"/>
</dbReference>
<evidence type="ECO:0000256" key="1">
    <source>
        <dbReference type="ARBA" id="ARBA00011073"/>
    </source>
</evidence>
<dbReference type="Gene3D" id="3.40.50.200">
    <property type="entry name" value="Peptidase S8/S53 domain"/>
    <property type="match status" value="1"/>
</dbReference>
<keyword evidence="2 5" id="KW-0645">Protease</keyword>
<evidence type="ECO:0000256" key="6">
    <source>
        <dbReference type="SAM" id="SignalP"/>
    </source>
</evidence>
<sequence>MHANTSRTFLHLLAKRFHVFVLALAPVMADASASEFAAGRILAQPRAGVSDIEFNALLQENGAFSRGTLPHLRIHIVEVAMGTELETAYVLAQNGMVEFAEPDVLAPVGQAAPDDPRYSEQWHLAKIEAPGAWPISSGQTVMVAVLDTGVDSSHPDLASALVPGINTVAGTPDVYDTSDINNHGTAVAGAVAASTGNGIGVASVAWSSRLMPIRVSDRSDGSAYWSDIVNGLILAADHGARVANISYDVGASMAVTHAAQYVRSLGGLVVNAAMNDGIDPGYSDNPYLITVSATDQNDDRPAWSNYGQHIDVAAPGSLIVTTMNGGGYGTWSGTSFSSPIAASVLALIMTANPQLTPDEVETILKRTADQPNFRFEPNLGYGRINAARAVQAAIETQPPDTLAPAVDITSPDAGMLVHGWVSISVSASDNLGVARVVLYAGQIRIGEDTTAPYTFMWDSTLVPDGTQTLTAVAYDASGNEGESSPLMVTVRN</sequence>
<dbReference type="PANTHER" id="PTHR43806">
    <property type="entry name" value="PEPTIDASE S8"/>
    <property type="match status" value="1"/>
</dbReference>
<feature type="signal peptide" evidence="6">
    <location>
        <begin position="1"/>
        <end position="33"/>
    </location>
</feature>
<gene>
    <name evidence="8" type="ORF">sS8_0778</name>
</gene>
<keyword evidence="6" id="KW-0732">Signal</keyword>
<dbReference type="EMBL" id="AP017928">
    <property type="protein sequence ID" value="BBA32743.1"/>
    <property type="molecule type" value="Genomic_DNA"/>
</dbReference>
<reference evidence="8 9" key="1">
    <citation type="submission" date="2016-12" db="EMBL/GenBank/DDBJ databases">
        <title>Genome sequencing of Methylocaldum marinum.</title>
        <authorList>
            <person name="Takeuchi M."/>
            <person name="Kamagata Y."/>
            <person name="Hiraoka S."/>
            <person name="Oshima K."/>
            <person name="Hattori M."/>
            <person name="Iwasaki W."/>
        </authorList>
    </citation>
    <scope>NUCLEOTIDE SEQUENCE [LARGE SCALE GENOMIC DNA]</scope>
    <source>
        <strain evidence="8 9">S8</strain>
    </source>
</reference>
<dbReference type="GO" id="GO:0004252">
    <property type="term" value="F:serine-type endopeptidase activity"/>
    <property type="evidence" value="ECO:0007669"/>
    <property type="project" value="UniProtKB-UniRule"/>
</dbReference>
<proteinExistence type="inferred from homology"/>
<evidence type="ECO:0000256" key="5">
    <source>
        <dbReference type="PROSITE-ProRule" id="PRU01240"/>
    </source>
</evidence>
<feature type="active site" description="Charge relay system" evidence="5">
    <location>
        <position position="335"/>
    </location>
</feature>
<dbReference type="InterPro" id="IPR015500">
    <property type="entry name" value="Peptidase_S8_subtilisin-rel"/>
</dbReference>
<accession>A0A250KM36</accession>
<evidence type="ECO:0000256" key="4">
    <source>
        <dbReference type="ARBA" id="ARBA00022825"/>
    </source>
</evidence>
<protein>
    <submittedName>
        <fullName evidence="8">Peptidase families S8 and S53 domain protein</fullName>
    </submittedName>
</protein>
<dbReference type="OrthoDB" id="9790784at2"/>
<dbReference type="Proteomes" id="UP000266313">
    <property type="component" value="Chromosome"/>
</dbReference>
<dbReference type="AlphaFoldDB" id="A0A250KM36"/>
<dbReference type="InterPro" id="IPR013783">
    <property type="entry name" value="Ig-like_fold"/>
</dbReference>
<evidence type="ECO:0000256" key="2">
    <source>
        <dbReference type="ARBA" id="ARBA00022670"/>
    </source>
</evidence>
<keyword evidence="4 5" id="KW-0720">Serine protease</keyword>
<dbReference type="InterPro" id="IPR050131">
    <property type="entry name" value="Peptidase_S8_subtilisin-like"/>
</dbReference>
<evidence type="ECO:0000259" key="7">
    <source>
        <dbReference type="Pfam" id="PF00082"/>
    </source>
</evidence>
<feature type="active site" description="Charge relay system" evidence="5">
    <location>
        <position position="147"/>
    </location>
</feature>
<evidence type="ECO:0000313" key="9">
    <source>
        <dbReference type="Proteomes" id="UP000266313"/>
    </source>
</evidence>
<dbReference type="PROSITE" id="PS00137">
    <property type="entry name" value="SUBTILASE_HIS"/>
    <property type="match status" value="1"/>
</dbReference>
<dbReference type="Gene3D" id="2.60.40.10">
    <property type="entry name" value="Immunoglobulins"/>
    <property type="match status" value="1"/>
</dbReference>
<keyword evidence="9" id="KW-1185">Reference proteome</keyword>
<feature type="chain" id="PRO_5013146091" evidence="6">
    <location>
        <begin position="34"/>
        <end position="492"/>
    </location>
</feature>
<dbReference type="InterPro" id="IPR000209">
    <property type="entry name" value="Peptidase_S8/S53_dom"/>
</dbReference>
<dbReference type="Pfam" id="PF00082">
    <property type="entry name" value="Peptidase_S8"/>
    <property type="match status" value="1"/>
</dbReference>
<comment type="similarity">
    <text evidence="1 5">Belongs to the peptidase S8 family.</text>
</comment>
<dbReference type="KEGG" id="mmai:sS8_0778"/>
<dbReference type="PRINTS" id="PR00723">
    <property type="entry name" value="SUBTILISIN"/>
</dbReference>
<dbReference type="InterPro" id="IPR036852">
    <property type="entry name" value="Peptidase_S8/S53_dom_sf"/>
</dbReference>
<dbReference type="InterPro" id="IPR023827">
    <property type="entry name" value="Peptidase_S8_Asp-AS"/>
</dbReference>
<feature type="domain" description="Peptidase S8/S53" evidence="7">
    <location>
        <begin position="138"/>
        <end position="382"/>
    </location>
</feature>
<name>A0A250KM36_9GAMM</name>
<feature type="active site" description="Charge relay system" evidence="5">
    <location>
        <position position="183"/>
    </location>
</feature>
<keyword evidence="3 5" id="KW-0378">Hydrolase</keyword>
<dbReference type="PROSITE" id="PS51892">
    <property type="entry name" value="SUBTILASE"/>
    <property type="match status" value="1"/>
</dbReference>
<dbReference type="PROSITE" id="PS00136">
    <property type="entry name" value="SUBTILASE_ASP"/>
    <property type="match status" value="1"/>
</dbReference>
<dbReference type="RefSeq" id="WP_119628480.1">
    <property type="nucleotide sequence ID" value="NZ_AP017928.1"/>
</dbReference>
<evidence type="ECO:0000256" key="3">
    <source>
        <dbReference type="ARBA" id="ARBA00022801"/>
    </source>
</evidence>
<evidence type="ECO:0000313" key="8">
    <source>
        <dbReference type="EMBL" id="BBA32743.1"/>
    </source>
</evidence>
<dbReference type="InterPro" id="IPR022398">
    <property type="entry name" value="Peptidase_S8_His-AS"/>
</dbReference>
<dbReference type="GO" id="GO:0006508">
    <property type="term" value="P:proteolysis"/>
    <property type="evidence" value="ECO:0007669"/>
    <property type="project" value="UniProtKB-KW"/>
</dbReference>
<organism evidence="8 9">
    <name type="scientific">Methylocaldum marinum</name>
    <dbReference type="NCBI Taxonomy" id="1432792"/>
    <lineage>
        <taxon>Bacteria</taxon>
        <taxon>Pseudomonadati</taxon>
        <taxon>Pseudomonadota</taxon>
        <taxon>Gammaproteobacteria</taxon>
        <taxon>Methylococcales</taxon>
        <taxon>Methylococcaceae</taxon>
        <taxon>Methylocaldum</taxon>
    </lineage>
</organism>
<dbReference type="SUPFAM" id="SSF52743">
    <property type="entry name" value="Subtilisin-like"/>
    <property type="match status" value="1"/>
</dbReference>